<dbReference type="Pfam" id="PF00881">
    <property type="entry name" value="Nitroreductase"/>
    <property type="match status" value="1"/>
</dbReference>
<dbReference type="AlphaFoldDB" id="A0A7I9VCV4"/>
<dbReference type="GO" id="GO:0016491">
    <property type="term" value="F:oxidoreductase activity"/>
    <property type="evidence" value="ECO:0007669"/>
    <property type="project" value="InterPro"/>
</dbReference>
<organism evidence="2 3">
    <name type="scientific">Gordonia spumicola</name>
    <dbReference type="NCBI Taxonomy" id="589161"/>
    <lineage>
        <taxon>Bacteria</taxon>
        <taxon>Bacillati</taxon>
        <taxon>Actinomycetota</taxon>
        <taxon>Actinomycetes</taxon>
        <taxon>Mycobacteriales</taxon>
        <taxon>Gordoniaceae</taxon>
        <taxon>Gordonia</taxon>
    </lineage>
</organism>
<evidence type="ECO:0000313" key="3">
    <source>
        <dbReference type="Proteomes" id="UP000444960"/>
    </source>
</evidence>
<dbReference type="SUPFAM" id="SSF55469">
    <property type="entry name" value="FMN-dependent nitroreductase-like"/>
    <property type="match status" value="1"/>
</dbReference>
<dbReference type="Proteomes" id="UP000444960">
    <property type="component" value="Unassembled WGS sequence"/>
</dbReference>
<dbReference type="InterPro" id="IPR050627">
    <property type="entry name" value="Nitroreductase/BluB"/>
</dbReference>
<accession>A0A7I9VCV4</accession>
<dbReference type="OrthoDB" id="9773807at2"/>
<evidence type="ECO:0000259" key="1">
    <source>
        <dbReference type="Pfam" id="PF00881"/>
    </source>
</evidence>
<dbReference type="PANTHER" id="PTHR23026">
    <property type="entry name" value="NADPH NITROREDUCTASE"/>
    <property type="match status" value="1"/>
</dbReference>
<sequence length="215" mass="23775">MGTSSDGVFSEAFVEEFDDLLRWRRDVRRFRTEPLADGLLDEILASAELAPSVGNSQPWRWVNVVSPERRRAVADTFTRCNDDALRGYRGERAKSYAGMKLAGLDDAPVHLAVFCVPDPDQGSGLGRRTMPQTLEYSVVTAISTLWLAARARGVGVGWVSIVDPHDVARALDVPGDWVLVGYLCVGYPEAVDSTPELERLGWQARTPPGVRYEVR</sequence>
<dbReference type="InterPro" id="IPR000415">
    <property type="entry name" value="Nitroreductase-like"/>
</dbReference>
<dbReference type="InterPro" id="IPR029479">
    <property type="entry name" value="Nitroreductase"/>
</dbReference>
<dbReference type="NCBIfam" id="TIGR02476">
    <property type="entry name" value="BluB"/>
    <property type="match status" value="1"/>
</dbReference>
<dbReference type="Gene3D" id="3.40.109.10">
    <property type="entry name" value="NADH Oxidase"/>
    <property type="match status" value="1"/>
</dbReference>
<feature type="domain" description="Nitroreductase" evidence="1">
    <location>
        <begin position="21"/>
        <end position="187"/>
    </location>
</feature>
<comment type="caution">
    <text evidence="2">The sequence shown here is derived from an EMBL/GenBank/DDBJ whole genome shotgun (WGS) entry which is preliminary data.</text>
</comment>
<protein>
    <submittedName>
        <fullName evidence="2">5,6-dimethylbenzimidazole synthase</fullName>
    </submittedName>
</protein>
<name>A0A7I9VCV4_9ACTN</name>
<dbReference type="PANTHER" id="PTHR23026:SF123">
    <property type="entry name" value="NAD(P)H NITROREDUCTASE RV3131-RELATED"/>
    <property type="match status" value="1"/>
</dbReference>
<reference evidence="3" key="1">
    <citation type="submission" date="2019-06" db="EMBL/GenBank/DDBJ databases">
        <title>Gordonia isolated from sludge of a wastewater treatment plant.</title>
        <authorList>
            <person name="Tamura T."/>
            <person name="Aoyama K."/>
            <person name="Kang Y."/>
            <person name="Saito S."/>
            <person name="Akiyama N."/>
            <person name="Yazawa K."/>
            <person name="Gonoi T."/>
            <person name="Mikami Y."/>
        </authorList>
    </citation>
    <scope>NUCLEOTIDE SEQUENCE [LARGE SCALE GENOMIC DNA]</scope>
    <source>
        <strain evidence="3">NBRC 107696</strain>
    </source>
</reference>
<gene>
    <name evidence="2" type="ORF">nbrc107696_33690</name>
</gene>
<dbReference type="EMBL" id="BJOV01000005">
    <property type="protein sequence ID" value="GEE02923.1"/>
    <property type="molecule type" value="Genomic_DNA"/>
</dbReference>
<dbReference type="RefSeq" id="WP_161896545.1">
    <property type="nucleotide sequence ID" value="NZ_BJOV01000005.1"/>
</dbReference>
<dbReference type="InterPro" id="IPR012825">
    <property type="entry name" value="BluB"/>
</dbReference>
<proteinExistence type="predicted"/>
<evidence type="ECO:0000313" key="2">
    <source>
        <dbReference type="EMBL" id="GEE02923.1"/>
    </source>
</evidence>
<keyword evidence="3" id="KW-1185">Reference proteome</keyword>